<dbReference type="PANTHER" id="PTHR45649">
    <property type="entry name" value="AMINO-ACID PERMEASE BAT1"/>
    <property type="match status" value="1"/>
</dbReference>
<proteinExistence type="predicted"/>
<gene>
    <name evidence="7" type="ORF">ACFFVI_07835</name>
</gene>
<keyword evidence="2" id="KW-0813">Transport</keyword>
<feature type="transmembrane region" description="Helical" evidence="6">
    <location>
        <begin position="366"/>
        <end position="384"/>
    </location>
</feature>
<feature type="transmembrane region" description="Helical" evidence="6">
    <location>
        <begin position="435"/>
        <end position="459"/>
    </location>
</feature>
<dbReference type="Proteomes" id="UP001589748">
    <property type="component" value="Unassembled WGS sequence"/>
</dbReference>
<dbReference type="EMBL" id="JBHMDM010000004">
    <property type="protein sequence ID" value="MFB9376876.1"/>
    <property type="molecule type" value="Genomic_DNA"/>
</dbReference>
<accession>A0ABV5LS06</accession>
<dbReference type="RefSeq" id="WP_380135607.1">
    <property type="nucleotide sequence ID" value="NZ_JBHLUI010000003.1"/>
</dbReference>
<feature type="transmembrane region" description="Helical" evidence="6">
    <location>
        <begin position="264"/>
        <end position="286"/>
    </location>
</feature>
<feature type="transmembrane region" description="Helical" evidence="6">
    <location>
        <begin position="105"/>
        <end position="132"/>
    </location>
</feature>
<keyword evidence="4 6" id="KW-1133">Transmembrane helix</keyword>
<feature type="transmembrane region" description="Helical" evidence="6">
    <location>
        <begin position="186"/>
        <end position="204"/>
    </location>
</feature>
<comment type="caution">
    <text evidence="7">The sequence shown here is derived from an EMBL/GenBank/DDBJ whole genome shotgun (WGS) entry which is preliminary data.</text>
</comment>
<evidence type="ECO:0000256" key="6">
    <source>
        <dbReference type="SAM" id="Phobius"/>
    </source>
</evidence>
<keyword evidence="5 6" id="KW-0472">Membrane</keyword>
<dbReference type="Pfam" id="PF13520">
    <property type="entry name" value="AA_permease_2"/>
    <property type="match status" value="1"/>
</dbReference>
<evidence type="ECO:0000256" key="1">
    <source>
        <dbReference type="ARBA" id="ARBA00004141"/>
    </source>
</evidence>
<comment type="subcellular location">
    <subcellularLocation>
        <location evidence="1">Membrane</location>
        <topology evidence="1">Multi-pass membrane protein</topology>
    </subcellularLocation>
</comment>
<feature type="transmembrane region" description="Helical" evidence="6">
    <location>
        <begin position="390"/>
        <end position="414"/>
    </location>
</feature>
<dbReference type="PIRSF" id="PIRSF006060">
    <property type="entry name" value="AA_transporter"/>
    <property type="match status" value="1"/>
</dbReference>
<organism evidence="7 8">
    <name type="scientific">Kineococcus gynurae</name>
    <dbReference type="NCBI Taxonomy" id="452979"/>
    <lineage>
        <taxon>Bacteria</taxon>
        <taxon>Bacillati</taxon>
        <taxon>Actinomycetota</taxon>
        <taxon>Actinomycetes</taxon>
        <taxon>Kineosporiales</taxon>
        <taxon>Kineosporiaceae</taxon>
        <taxon>Kineococcus</taxon>
    </lineage>
</organism>
<keyword evidence="3 6" id="KW-0812">Transmembrane</keyword>
<feature type="transmembrane region" description="Helical" evidence="6">
    <location>
        <begin position="32"/>
        <end position="53"/>
    </location>
</feature>
<feature type="transmembrane region" description="Helical" evidence="6">
    <location>
        <begin position="313"/>
        <end position="335"/>
    </location>
</feature>
<evidence type="ECO:0000256" key="5">
    <source>
        <dbReference type="ARBA" id="ARBA00023136"/>
    </source>
</evidence>
<feature type="transmembrane region" description="Helical" evidence="6">
    <location>
        <begin position="471"/>
        <end position="494"/>
    </location>
</feature>
<evidence type="ECO:0000256" key="3">
    <source>
        <dbReference type="ARBA" id="ARBA00022692"/>
    </source>
</evidence>
<keyword evidence="8" id="KW-1185">Reference proteome</keyword>
<feature type="transmembrane region" description="Helical" evidence="6">
    <location>
        <begin position="65"/>
        <end position="84"/>
    </location>
</feature>
<evidence type="ECO:0000256" key="4">
    <source>
        <dbReference type="ARBA" id="ARBA00022989"/>
    </source>
</evidence>
<evidence type="ECO:0000256" key="2">
    <source>
        <dbReference type="ARBA" id="ARBA00022448"/>
    </source>
</evidence>
<protein>
    <submittedName>
        <fullName evidence="7">APC family permease</fullName>
    </submittedName>
</protein>
<feature type="transmembrane region" description="Helical" evidence="6">
    <location>
        <begin position="152"/>
        <end position="174"/>
    </location>
</feature>
<dbReference type="PANTHER" id="PTHR45649:SF26">
    <property type="entry name" value="OS04G0435100 PROTEIN"/>
    <property type="match status" value="1"/>
</dbReference>
<dbReference type="InterPro" id="IPR002293">
    <property type="entry name" value="AA/rel_permease1"/>
</dbReference>
<reference evidence="7 8" key="1">
    <citation type="submission" date="2024-09" db="EMBL/GenBank/DDBJ databases">
        <authorList>
            <person name="Sun Q."/>
            <person name="Mori K."/>
        </authorList>
    </citation>
    <scope>NUCLEOTIDE SEQUENCE [LARGE SCALE GENOMIC DNA]</scope>
    <source>
        <strain evidence="7 8">TISTR 1856</strain>
    </source>
</reference>
<feature type="transmembrane region" description="Helical" evidence="6">
    <location>
        <begin position="224"/>
        <end position="243"/>
    </location>
</feature>
<name>A0ABV5LS06_9ACTN</name>
<evidence type="ECO:0000313" key="7">
    <source>
        <dbReference type="EMBL" id="MFB9376876.1"/>
    </source>
</evidence>
<dbReference type="Gene3D" id="1.20.1740.10">
    <property type="entry name" value="Amino acid/polyamine transporter I"/>
    <property type="match status" value="1"/>
</dbReference>
<sequence>MSQQTTGTSSGESHGLEEFGYKQGLERSIGSFASFAAGVSYISILTGTFQLFYFGYGTAGPSYLWSWPAVFVGQLMVALCFAELSSRYAVAGSLYNWTKRLASPTVAWAAGWTMLVASIVTLSAVVLAFQLTLPQIWSGFQFIGTADDATDYALNAVILGTVVVVFTTLVNAFGVKLMSRINSTGVFIELIAAVVIIVLLAVNVTRGPDVVLSNNGVGTDHPGGYFGAFLVAALASGYVMYGFDTASSLGEETKDPRRTAPRAVIRAVVASFVLGGLIILLGLMAVPDLSDPLLGSSAGGLQHLVLTTVGSGFGLPFLACVVVAVLVCSLAVHTATIRMMFAMARDNNLPAGEALSRISPKFKTPVLPAIVVGVLAVVILVVNVGQPQIFLVLTSLAVGMIYLAYLLVTVPLLVARLRGRWPVPMADGSKAPFTLGRWGLPVNILAVLWGVAMMANLLWPRAEVYNPTEPFHWYLQYGALLFIAISVGGGLLYYRLRLRHRSGVLASHSTGATPHA</sequence>
<evidence type="ECO:0000313" key="8">
    <source>
        <dbReference type="Proteomes" id="UP001589748"/>
    </source>
</evidence>